<organism evidence="2 3">
    <name type="scientific">Steinernema carpocapsae</name>
    <name type="common">Entomopathogenic nematode</name>
    <dbReference type="NCBI Taxonomy" id="34508"/>
    <lineage>
        <taxon>Eukaryota</taxon>
        <taxon>Metazoa</taxon>
        <taxon>Ecdysozoa</taxon>
        <taxon>Nematoda</taxon>
        <taxon>Chromadorea</taxon>
        <taxon>Rhabditida</taxon>
        <taxon>Tylenchina</taxon>
        <taxon>Panagrolaimomorpha</taxon>
        <taxon>Strongyloidoidea</taxon>
        <taxon>Steinernematidae</taxon>
        <taxon>Steinernema</taxon>
    </lineage>
</organism>
<evidence type="ECO:0000313" key="3">
    <source>
        <dbReference type="Proteomes" id="UP000298663"/>
    </source>
</evidence>
<name>A0A4V6A1R3_STECR</name>
<evidence type="ECO:0000256" key="1">
    <source>
        <dbReference type="SAM" id="MobiDB-lite"/>
    </source>
</evidence>
<keyword evidence="3" id="KW-1185">Reference proteome</keyword>
<evidence type="ECO:0000313" key="2">
    <source>
        <dbReference type="EMBL" id="TKR76425.1"/>
    </source>
</evidence>
<feature type="compositionally biased region" description="Polar residues" evidence="1">
    <location>
        <begin position="36"/>
        <end position="53"/>
    </location>
</feature>
<dbReference type="Proteomes" id="UP000298663">
    <property type="component" value="Unassembled WGS sequence"/>
</dbReference>
<gene>
    <name evidence="2" type="ORF">L596_017564</name>
</gene>
<dbReference type="EMBL" id="AZBU02000005">
    <property type="protein sequence ID" value="TKR76425.1"/>
    <property type="molecule type" value="Genomic_DNA"/>
</dbReference>
<dbReference type="AlphaFoldDB" id="A0A4V6A1R3"/>
<accession>A0A4V6A1R3</accession>
<sequence length="174" mass="19023">MIMADNPSLSATCKHSTASLSLRAALLSGVAAAWRQPTTDPSATNQSQSPISSSERRPEQQLSSSFARGSWNPPEPPKMPAGHYYSSANAVNAVGEATVNVDISFLKKQMRKISSFHGHYRSVYLFSAYLGVVGALTCYSLREAVKKTNEYPAILRTSDKNYRHPSVPDSSTYY</sequence>
<comment type="caution">
    <text evidence="2">The sequence shown here is derived from an EMBL/GenBank/DDBJ whole genome shotgun (WGS) entry which is preliminary data.</text>
</comment>
<dbReference type="OrthoDB" id="10499279at2759"/>
<reference evidence="2 3" key="1">
    <citation type="journal article" date="2015" name="Genome Biol.">
        <title>Comparative genomics of Steinernema reveals deeply conserved gene regulatory networks.</title>
        <authorList>
            <person name="Dillman A.R."/>
            <person name="Macchietto M."/>
            <person name="Porter C.F."/>
            <person name="Rogers A."/>
            <person name="Williams B."/>
            <person name="Antoshechkin I."/>
            <person name="Lee M.M."/>
            <person name="Goodwin Z."/>
            <person name="Lu X."/>
            <person name="Lewis E.E."/>
            <person name="Goodrich-Blair H."/>
            <person name="Stock S.P."/>
            <person name="Adams B.J."/>
            <person name="Sternberg P.W."/>
            <person name="Mortazavi A."/>
        </authorList>
    </citation>
    <scope>NUCLEOTIDE SEQUENCE [LARGE SCALE GENOMIC DNA]</scope>
    <source>
        <strain evidence="2 3">ALL</strain>
    </source>
</reference>
<protein>
    <submittedName>
        <fullName evidence="2">Uncharacterized protein</fullName>
    </submittedName>
</protein>
<reference evidence="2 3" key="2">
    <citation type="journal article" date="2019" name="G3 (Bethesda)">
        <title>Hybrid Assembly of the Genome of the Entomopathogenic Nematode Steinernema carpocapsae Identifies the X-Chromosome.</title>
        <authorList>
            <person name="Serra L."/>
            <person name="Macchietto M."/>
            <person name="Macias-Munoz A."/>
            <person name="McGill C.J."/>
            <person name="Rodriguez I.M."/>
            <person name="Rodriguez B."/>
            <person name="Murad R."/>
            <person name="Mortazavi A."/>
        </authorList>
    </citation>
    <scope>NUCLEOTIDE SEQUENCE [LARGE SCALE GENOMIC DNA]</scope>
    <source>
        <strain evidence="2 3">ALL</strain>
    </source>
</reference>
<proteinExistence type="predicted"/>
<feature type="region of interest" description="Disordered" evidence="1">
    <location>
        <begin position="36"/>
        <end position="78"/>
    </location>
</feature>